<evidence type="ECO:0000313" key="4">
    <source>
        <dbReference type="Proteomes" id="UP000218022"/>
    </source>
</evidence>
<evidence type="ECO:0000259" key="2">
    <source>
        <dbReference type="SMART" id="SM00827"/>
    </source>
</evidence>
<gene>
    <name evidence="3" type="ORF">BWP39_00045</name>
</gene>
<dbReference type="InterPro" id="IPR014043">
    <property type="entry name" value="Acyl_transferase_dom"/>
</dbReference>
<proteinExistence type="predicted"/>
<dbReference type="OrthoDB" id="9808564at2"/>
<dbReference type="InterPro" id="IPR016035">
    <property type="entry name" value="Acyl_Trfase/lysoPLipase"/>
</dbReference>
<dbReference type="InterPro" id="IPR016036">
    <property type="entry name" value="Malonyl_transacylase_ACP-bd"/>
</dbReference>
<evidence type="ECO:0000313" key="3">
    <source>
        <dbReference type="EMBL" id="PCE28614.1"/>
    </source>
</evidence>
<dbReference type="SUPFAM" id="SSF55048">
    <property type="entry name" value="Probable ACP-binding domain of malonyl-CoA ACP transacylase"/>
    <property type="match status" value="1"/>
</dbReference>
<name>A0A2A4F7R3_9BURK</name>
<evidence type="ECO:0000256" key="1">
    <source>
        <dbReference type="ARBA" id="ARBA00022679"/>
    </source>
</evidence>
<dbReference type="Proteomes" id="UP000218022">
    <property type="component" value="Unassembled WGS sequence"/>
</dbReference>
<dbReference type="PANTHER" id="PTHR45681:SF6">
    <property type="entry name" value="POLYKETIDE SYNTHASE 37"/>
    <property type="match status" value="1"/>
</dbReference>
<dbReference type="RefSeq" id="WP_096716366.1">
    <property type="nucleotide sequence ID" value="NZ_MTZV01000001.1"/>
</dbReference>
<comment type="caution">
    <text evidence="3">The sequence shown here is derived from an EMBL/GenBank/DDBJ whole genome shotgun (WGS) entry which is preliminary data.</text>
</comment>
<dbReference type="InterPro" id="IPR001227">
    <property type="entry name" value="Ac_transferase_dom_sf"/>
</dbReference>
<dbReference type="Gene3D" id="3.30.70.3290">
    <property type="match status" value="1"/>
</dbReference>
<dbReference type="GO" id="GO:0016740">
    <property type="term" value="F:transferase activity"/>
    <property type="evidence" value="ECO:0007669"/>
    <property type="project" value="UniProtKB-KW"/>
</dbReference>
<dbReference type="InterPro" id="IPR050444">
    <property type="entry name" value="Polyketide_Synthase"/>
</dbReference>
<organism evidence="3 4">
    <name type="scientific">Paraburkholderia acidicola</name>
    <dbReference type="NCBI Taxonomy" id="1912599"/>
    <lineage>
        <taxon>Bacteria</taxon>
        <taxon>Pseudomonadati</taxon>
        <taxon>Pseudomonadota</taxon>
        <taxon>Betaproteobacteria</taxon>
        <taxon>Burkholderiales</taxon>
        <taxon>Burkholderiaceae</taxon>
        <taxon>Paraburkholderia</taxon>
    </lineage>
</organism>
<dbReference type="PANTHER" id="PTHR45681">
    <property type="entry name" value="POLYKETIDE SYNTHASE 44-RELATED"/>
    <property type="match status" value="1"/>
</dbReference>
<dbReference type="SUPFAM" id="SSF52151">
    <property type="entry name" value="FabD/lysophospholipase-like"/>
    <property type="match status" value="1"/>
</dbReference>
<dbReference type="Pfam" id="PF00698">
    <property type="entry name" value="Acyl_transf_1"/>
    <property type="match status" value="1"/>
</dbReference>
<dbReference type="SMART" id="SM00827">
    <property type="entry name" value="PKS_AT"/>
    <property type="match status" value="1"/>
</dbReference>
<accession>A0A2A4F7R3</accession>
<dbReference type="EMBL" id="MTZV01000001">
    <property type="protein sequence ID" value="PCE28614.1"/>
    <property type="molecule type" value="Genomic_DNA"/>
</dbReference>
<protein>
    <recommendedName>
        <fullName evidence="2">Malonyl-CoA:ACP transacylase (MAT) domain-containing protein</fullName>
    </recommendedName>
</protein>
<sequence length="338" mass="36957">MLSTIEQAATQRKNEPVSAGTVFMYGGQGTQYFQMGRELYQANPMFRRHMDACDDLIRSELGYSLTEVLYQGGRSSSTPFENILHTHPALFSIGYSLSAALRAEGIEPVAVLGYSLGEYIGLASAGCLHWDDALRLVIRQARVLAGHGAPGGMLSVFSAADQFRQRPGLYAGSELAVVNFDGSFCVSGAQGNLERIKQRLDDEGIISMVLPIQFAFHSSGIDGIEEKIRGLAADVVIKPGRVPVYSCMLRRAIGSADLADPGEYCWRVVRGNVQFDETARRLATEIPAPFMVDLSATGSLATFMKYARIDGVKYSHCINQFGKDVDEYRSLMSRLGRA</sequence>
<reference evidence="3 4" key="1">
    <citation type="submission" date="2017-01" db="EMBL/GenBank/DDBJ databases">
        <title>Whole-Genome Shotgun Sequencing of Two beta-Proteobacterial Species in Search of the Bulgecin Biosynthetic Cluster.</title>
        <authorList>
            <person name="Horsman M.E."/>
            <person name="Marous D.R."/>
            <person name="Li R."/>
            <person name="Oliver R.A."/>
            <person name="Byun B."/>
            <person name="Emrich S.J."/>
            <person name="Boggess B."/>
            <person name="Townsend C.A."/>
            <person name="Mobashery S."/>
        </authorList>
    </citation>
    <scope>NUCLEOTIDE SEQUENCE [LARGE SCALE GENOMIC DNA]</scope>
    <source>
        <strain evidence="3 4">ATCC 31363</strain>
    </source>
</reference>
<dbReference type="Gene3D" id="3.40.366.10">
    <property type="entry name" value="Malonyl-Coenzyme A Acyl Carrier Protein, domain 2"/>
    <property type="match status" value="1"/>
</dbReference>
<dbReference type="AlphaFoldDB" id="A0A2A4F7R3"/>
<keyword evidence="1" id="KW-0808">Transferase</keyword>
<feature type="domain" description="Malonyl-CoA:ACP transacylase (MAT)" evidence="2">
    <location>
        <begin position="24"/>
        <end position="320"/>
    </location>
</feature>